<evidence type="ECO:0000256" key="14">
    <source>
        <dbReference type="ARBA" id="ARBA00023264"/>
    </source>
</evidence>
<evidence type="ECO:0000256" key="13">
    <source>
        <dbReference type="ARBA" id="ARBA00023209"/>
    </source>
</evidence>
<accession>A0A926J9W9</accession>
<evidence type="ECO:0000256" key="15">
    <source>
        <dbReference type="NCBIfam" id="TIGR04265"/>
    </source>
</evidence>
<keyword evidence="13" id="KW-0594">Phospholipid biosynthesis</keyword>
<comment type="function">
    <text evidence="1">Could be a virulence factor.</text>
</comment>
<sequence>MLTVFALAHTAIFLTLMTHALSRPDLSSTTRISWIFALLVLPFVGVIFYFLYATIRFGGREGRGHRAAIKATHDMVVASGEPADIVRHGPVSGFATAINGFGVTTGNRAKLLASPDEQRARMIEDFDAATQFINVFYYIWLDDNTGRNVAQALIRAAKRGVTVRAGVDQIGSHAFIRSQTWNDLKAAGIETQVALPIGNPFLTACVRRVDLRNHRKITVIDGRILHCGSQNCADPEFSPKPKYAPWIDVMVRFEGPIARQMDLLFAQTWFEDRPIELGPWRYDPVSFSDGITVQAIGTGPTLSKGVSAQFLARMLSEGRREIIMTTPYFSPGEVVVDAIMGAALAGVDVTLTLPRRNDSGFVGPASRAYYPQLIDAGVKIVEFNGGLLHSKIMTIDGEMVCFGSTNLDFRSFDLNFENDVLVKDRKLTQDLRDRQLEYIASSTPVSPAEVRAWPTWKRVWYNAFTSIGPLI</sequence>
<dbReference type="Pfam" id="PF13396">
    <property type="entry name" value="PLDc_N"/>
    <property type="match status" value="1"/>
</dbReference>
<dbReference type="RefSeq" id="WP_187791843.1">
    <property type="nucleotide sequence ID" value="NZ_JACOQL010000001.1"/>
</dbReference>
<dbReference type="EC" id="2.7.8.-" evidence="15"/>
<keyword evidence="14" id="KW-1208">Phospholipid metabolism</keyword>
<proteinExistence type="predicted"/>
<evidence type="ECO:0000313" key="18">
    <source>
        <dbReference type="EMBL" id="MBC9245441.1"/>
    </source>
</evidence>
<keyword evidence="8 16" id="KW-0812">Transmembrane</keyword>
<evidence type="ECO:0000256" key="3">
    <source>
        <dbReference type="ARBA" id="ARBA00004651"/>
    </source>
</evidence>
<evidence type="ECO:0000259" key="17">
    <source>
        <dbReference type="PROSITE" id="PS50035"/>
    </source>
</evidence>
<evidence type="ECO:0000256" key="6">
    <source>
        <dbReference type="ARBA" id="ARBA00022525"/>
    </source>
</evidence>
<dbReference type="SMART" id="SM00155">
    <property type="entry name" value="PLDc"/>
    <property type="match status" value="2"/>
</dbReference>
<dbReference type="InterPro" id="IPR025202">
    <property type="entry name" value="PLD-like_dom"/>
</dbReference>
<reference evidence="18" key="1">
    <citation type="submission" date="2020-08" db="EMBL/GenBank/DDBJ databases">
        <title>Paracoccus amoyensis sp. nov., isolated from the surface seawater at coast of Xiamen, Fujian.</title>
        <authorList>
            <person name="Lyu L."/>
        </authorList>
    </citation>
    <scope>NUCLEOTIDE SEQUENCE</scope>
    <source>
        <strain evidence="18">11-3</strain>
    </source>
</reference>
<dbReference type="SUPFAM" id="SSF56024">
    <property type="entry name" value="Phospholipase D/nuclease"/>
    <property type="match status" value="2"/>
</dbReference>
<dbReference type="EMBL" id="JACOQL010000001">
    <property type="protein sequence ID" value="MBC9245441.1"/>
    <property type="molecule type" value="Genomic_DNA"/>
</dbReference>
<dbReference type="GO" id="GO:0005886">
    <property type="term" value="C:plasma membrane"/>
    <property type="evidence" value="ECO:0007669"/>
    <property type="project" value="UniProtKB-SubCell"/>
</dbReference>
<keyword evidence="6" id="KW-0964">Secreted</keyword>
<evidence type="ECO:0000256" key="9">
    <source>
        <dbReference type="ARBA" id="ARBA00022737"/>
    </source>
</evidence>
<dbReference type="PANTHER" id="PTHR21248">
    <property type="entry name" value="CARDIOLIPIN SYNTHASE"/>
    <property type="match status" value="1"/>
</dbReference>
<name>A0A926J9W9_9RHOB</name>
<evidence type="ECO:0000256" key="11">
    <source>
        <dbReference type="ARBA" id="ARBA00023098"/>
    </source>
</evidence>
<dbReference type="PANTHER" id="PTHR21248:SF22">
    <property type="entry name" value="PHOSPHOLIPASE D"/>
    <property type="match status" value="1"/>
</dbReference>
<dbReference type="NCBIfam" id="TIGR04265">
    <property type="entry name" value="bac_cardiolipin"/>
    <property type="match status" value="1"/>
</dbReference>
<dbReference type="InterPro" id="IPR027379">
    <property type="entry name" value="CLS_N"/>
</dbReference>
<dbReference type="GO" id="GO:0032049">
    <property type="term" value="P:cardiolipin biosynthetic process"/>
    <property type="evidence" value="ECO:0007669"/>
    <property type="project" value="UniProtKB-UniRule"/>
</dbReference>
<evidence type="ECO:0000256" key="5">
    <source>
        <dbReference type="ARBA" id="ARBA00022516"/>
    </source>
</evidence>
<protein>
    <recommendedName>
        <fullName evidence="15">Cardiolipin synthase</fullName>
        <ecNumber evidence="15">2.7.8.-</ecNumber>
    </recommendedName>
</protein>
<keyword evidence="11" id="KW-0443">Lipid metabolism</keyword>
<keyword evidence="9" id="KW-0677">Repeat</keyword>
<dbReference type="InterPro" id="IPR001736">
    <property type="entry name" value="PLipase_D/transphosphatidylase"/>
</dbReference>
<keyword evidence="19" id="KW-1185">Reference proteome</keyword>
<dbReference type="GO" id="GO:0008808">
    <property type="term" value="F:cardiolipin synthase activity"/>
    <property type="evidence" value="ECO:0007669"/>
    <property type="project" value="UniProtKB-UniRule"/>
</dbReference>
<keyword evidence="10 16" id="KW-1133">Transmembrane helix</keyword>
<keyword evidence="7" id="KW-0808">Transferase</keyword>
<gene>
    <name evidence="18" type="primary">cls</name>
    <name evidence="18" type="ORF">H4P12_01640</name>
</gene>
<evidence type="ECO:0000256" key="1">
    <source>
        <dbReference type="ARBA" id="ARBA00003145"/>
    </source>
</evidence>
<evidence type="ECO:0000256" key="12">
    <source>
        <dbReference type="ARBA" id="ARBA00023136"/>
    </source>
</evidence>
<dbReference type="InterPro" id="IPR022924">
    <property type="entry name" value="Cardiolipin_synthase"/>
</dbReference>
<dbReference type="AlphaFoldDB" id="A0A926J9W9"/>
<dbReference type="GO" id="GO:0005576">
    <property type="term" value="C:extracellular region"/>
    <property type="evidence" value="ECO:0007669"/>
    <property type="project" value="UniProtKB-SubCell"/>
</dbReference>
<evidence type="ECO:0000256" key="4">
    <source>
        <dbReference type="ARBA" id="ARBA00022475"/>
    </source>
</evidence>
<dbReference type="CDD" id="cd09152">
    <property type="entry name" value="PLDc_EcCLS_like_1"/>
    <property type="match status" value="1"/>
</dbReference>
<dbReference type="PROSITE" id="PS50035">
    <property type="entry name" value="PLD"/>
    <property type="match status" value="1"/>
</dbReference>
<evidence type="ECO:0000256" key="10">
    <source>
        <dbReference type="ARBA" id="ARBA00022989"/>
    </source>
</evidence>
<feature type="transmembrane region" description="Helical" evidence="16">
    <location>
        <begin position="32"/>
        <end position="53"/>
    </location>
</feature>
<comment type="subcellular location">
    <subcellularLocation>
        <location evidence="3">Cell membrane</location>
        <topology evidence="3">Multi-pass membrane protein</topology>
    </subcellularLocation>
    <subcellularLocation>
        <location evidence="2">Secreted</location>
    </subcellularLocation>
</comment>
<organism evidence="18 19">
    <name type="scientific">Paracoccus amoyensis</name>
    <dbReference type="NCBI Taxonomy" id="2760093"/>
    <lineage>
        <taxon>Bacteria</taxon>
        <taxon>Pseudomonadati</taxon>
        <taxon>Pseudomonadota</taxon>
        <taxon>Alphaproteobacteria</taxon>
        <taxon>Rhodobacterales</taxon>
        <taxon>Paracoccaceae</taxon>
        <taxon>Paracoccus</taxon>
    </lineage>
</organism>
<evidence type="ECO:0000256" key="2">
    <source>
        <dbReference type="ARBA" id="ARBA00004613"/>
    </source>
</evidence>
<keyword evidence="4" id="KW-1003">Cell membrane</keyword>
<dbReference type="Pfam" id="PF13091">
    <property type="entry name" value="PLDc_2"/>
    <property type="match status" value="2"/>
</dbReference>
<dbReference type="Proteomes" id="UP000608594">
    <property type="component" value="Unassembled WGS sequence"/>
</dbReference>
<keyword evidence="12 16" id="KW-0472">Membrane</keyword>
<comment type="caution">
    <text evidence="18">The sequence shown here is derived from an EMBL/GenBank/DDBJ whole genome shotgun (WGS) entry which is preliminary data.</text>
</comment>
<evidence type="ECO:0000256" key="16">
    <source>
        <dbReference type="SAM" id="Phobius"/>
    </source>
</evidence>
<feature type="domain" description="PLD phosphodiesterase" evidence="17">
    <location>
        <begin position="384"/>
        <end position="411"/>
    </location>
</feature>
<evidence type="ECO:0000313" key="19">
    <source>
        <dbReference type="Proteomes" id="UP000608594"/>
    </source>
</evidence>
<keyword evidence="5" id="KW-0444">Lipid biosynthesis</keyword>
<dbReference type="Gene3D" id="3.30.870.10">
    <property type="entry name" value="Endonuclease Chain A"/>
    <property type="match status" value="2"/>
</dbReference>
<evidence type="ECO:0000256" key="8">
    <source>
        <dbReference type="ARBA" id="ARBA00022692"/>
    </source>
</evidence>
<evidence type="ECO:0000256" key="7">
    <source>
        <dbReference type="ARBA" id="ARBA00022679"/>
    </source>
</evidence>